<dbReference type="InParanoid" id="D2A281"/>
<organism evidence="1 2">
    <name type="scientific">Tribolium castaneum</name>
    <name type="common">Red flour beetle</name>
    <dbReference type="NCBI Taxonomy" id="7070"/>
    <lineage>
        <taxon>Eukaryota</taxon>
        <taxon>Metazoa</taxon>
        <taxon>Ecdysozoa</taxon>
        <taxon>Arthropoda</taxon>
        <taxon>Hexapoda</taxon>
        <taxon>Insecta</taxon>
        <taxon>Pterygota</taxon>
        <taxon>Neoptera</taxon>
        <taxon>Endopterygota</taxon>
        <taxon>Coleoptera</taxon>
        <taxon>Polyphaga</taxon>
        <taxon>Cucujiformia</taxon>
        <taxon>Tenebrionidae</taxon>
        <taxon>Tenebrionidae incertae sedis</taxon>
        <taxon>Tribolium</taxon>
    </lineage>
</organism>
<name>D2A281_TRICA</name>
<protein>
    <submittedName>
        <fullName evidence="1">Uncharacterized protein</fullName>
    </submittedName>
</protein>
<keyword evidence="2" id="KW-1185">Reference proteome</keyword>
<dbReference type="AlphaFoldDB" id="D2A281"/>
<evidence type="ECO:0000313" key="1">
    <source>
        <dbReference type="EMBL" id="EFA02151.2"/>
    </source>
</evidence>
<sequence length="83" mass="9112">MENPLTKSEEKKFGYPKVRDSDVKNEKPKVEVRRLQYDPNPKVGDWKKTCSPSCCPSLSGEERLGGVAGLCPGALSASLSNSW</sequence>
<accession>D2A281</accession>
<gene>
    <name evidence="1" type="primary">AUGUSTUS-3.0.2_07803</name>
    <name evidence="1" type="ORF">TcasGA2_TC007803</name>
</gene>
<proteinExistence type="predicted"/>
<dbReference type="Proteomes" id="UP000007266">
    <property type="component" value="Linkage group 4"/>
</dbReference>
<dbReference type="HOGENOM" id="CLU_2336317_0_0_1"/>
<reference evidence="1 2" key="1">
    <citation type="journal article" date="2008" name="Nature">
        <title>The genome of the model beetle and pest Tribolium castaneum.</title>
        <authorList>
            <consortium name="Tribolium Genome Sequencing Consortium"/>
            <person name="Richards S."/>
            <person name="Gibbs R.A."/>
            <person name="Weinstock G.M."/>
            <person name="Brown S.J."/>
            <person name="Denell R."/>
            <person name="Beeman R.W."/>
            <person name="Gibbs R."/>
            <person name="Beeman R.W."/>
            <person name="Brown S.J."/>
            <person name="Bucher G."/>
            <person name="Friedrich M."/>
            <person name="Grimmelikhuijzen C.J."/>
            <person name="Klingler M."/>
            <person name="Lorenzen M."/>
            <person name="Richards S."/>
            <person name="Roth S."/>
            <person name="Schroder R."/>
            <person name="Tautz D."/>
            <person name="Zdobnov E.M."/>
            <person name="Muzny D."/>
            <person name="Gibbs R.A."/>
            <person name="Weinstock G.M."/>
            <person name="Attaway T."/>
            <person name="Bell S."/>
            <person name="Buhay C.J."/>
            <person name="Chandrabose M.N."/>
            <person name="Chavez D."/>
            <person name="Clerk-Blankenburg K.P."/>
            <person name="Cree A."/>
            <person name="Dao M."/>
            <person name="Davis C."/>
            <person name="Chacko J."/>
            <person name="Dinh H."/>
            <person name="Dugan-Rocha S."/>
            <person name="Fowler G."/>
            <person name="Garner T.T."/>
            <person name="Garnes J."/>
            <person name="Gnirke A."/>
            <person name="Hawes A."/>
            <person name="Hernandez J."/>
            <person name="Hines S."/>
            <person name="Holder M."/>
            <person name="Hume J."/>
            <person name="Jhangiani S.N."/>
            <person name="Joshi V."/>
            <person name="Khan Z.M."/>
            <person name="Jackson L."/>
            <person name="Kovar C."/>
            <person name="Kowis A."/>
            <person name="Lee S."/>
            <person name="Lewis L.R."/>
            <person name="Margolis J."/>
            <person name="Morgan M."/>
            <person name="Nazareth L.V."/>
            <person name="Nguyen N."/>
            <person name="Okwuonu G."/>
            <person name="Parker D."/>
            <person name="Richards S."/>
            <person name="Ruiz S.J."/>
            <person name="Santibanez J."/>
            <person name="Savard J."/>
            <person name="Scherer S.E."/>
            <person name="Schneider B."/>
            <person name="Sodergren E."/>
            <person name="Tautz D."/>
            <person name="Vattahil S."/>
            <person name="Villasana D."/>
            <person name="White C.S."/>
            <person name="Wright R."/>
            <person name="Park Y."/>
            <person name="Beeman R.W."/>
            <person name="Lord J."/>
            <person name="Oppert B."/>
            <person name="Lorenzen M."/>
            <person name="Brown S."/>
            <person name="Wang L."/>
            <person name="Savard J."/>
            <person name="Tautz D."/>
            <person name="Richards S."/>
            <person name="Weinstock G."/>
            <person name="Gibbs R.A."/>
            <person name="Liu Y."/>
            <person name="Worley K."/>
            <person name="Weinstock G."/>
            <person name="Elsik C.G."/>
            <person name="Reese J.T."/>
            <person name="Elhaik E."/>
            <person name="Landan G."/>
            <person name="Graur D."/>
            <person name="Arensburger P."/>
            <person name="Atkinson P."/>
            <person name="Beeman R.W."/>
            <person name="Beidler J."/>
            <person name="Brown S.J."/>
            <person name="Demuth J.P."/>
            <person name="Drury D.W."/>
            <person name="Du Y.Z."/>
            <person name="Fujiwara H."/>
            <person name="Lorenzen M."/>
            <person name="Maselli V."/>
            <person name="Osanai M."/>
            <person name="Park Y."/>
            <person name="Robertson H.M."/>
            <person name="Tu Z."/>
            <person name="Wang J.J."/>
            <person name="Wang S."/>
            <person name="Richards S."/>
            <person name="Song H."/>
            <person name="Zhang L."/>
            <person name="Sodergren E."/>
            <person name="Werner D."/>
            <person name="Stanke M."/>
            <person name="Morgenstern B."/>
            <person name="Solovyev V."/>
            <person name="Kosarev P."/>
            <person name="Brown G."/>
            <person name="Chen H.C."/>
            <person name="Ermolaeva O."/>
            <person name="Hlavina W."/>
            <person name="Kapustin Y."/>
            <person name="Kiryutin B."/>
            <person name="Kitts P."/>
            <person name="Maglott D."/>
            <person name="Pruitt K."/>
            <person name="Sapojnikov V."/>
            <person name="Souvorov A."/>
            <person name="Mackey A.J."/>
            <person name="Waterhouse R.M."/>
            <person name="Wyder S."/>
            <person name="Zdobnov E.M."/>
            <person name="Zdobnov E.M."/>
            <person name="Wyder S."/>
            <person name="Kriventseva E.V."/>
            <person name="Kadowaki T."/>
            <person name="Bork P."/>
            <person name="Aranda M."/>
            <person name="Bao R."/>
            <person name="Beermann A."/>
            <person name="Berns N."/>
            <person name="Bolognesi R."/>
            <person name="Bonneton F."/>
            <person name="Bopp D."/>
            <person name="Brown S.J."/>
            <person name="Bucher G."/>
            <person name="Butts T."/>
            <person name="Chaumot A."/>
            <person name="Denell R.E."/>
            <person name="Ferrier D.E."/>
            <person name="Friedrich M."/>
            <person name="Gordon C.M."/>
            <person name="Jindra M."/>
            <person name="Klingler M."/>
            <person name="Lan Q."/>
            <person name="Lattorff H.M."/>
            <person name="Laudet V."/>
            <person name="von Levetsow C."/>
            <person name="Liu Z."/>
            <person name="Lutz R."/>
            <person name="Lynch J.A."/>
            <person name="da Fonseca R.N."/>
            <person name="Posnien N."/>
            <person name="Reuter R."/>
            <person name="Roth S."/>
            <person name="Savard J."/>
            <person name="Schinko J.B."/>
            <person name="Schmitt C."/>
            <person name="Schoppmeier M."/>
            <person name="Schroder R."/>
            <person name="Shippy T.D."/>
            <person name="Simonnet F."/>
            <person name="Marques-Souza H."/>
            <person name="Tautz D."/>
            <person name="Tomoyasu Y."/>
            <person name="Trauner J."/>
            <person name="Van der Zee M."/>
            <person name="Vervoort M."/>
            <person name="Wittkopp N."/>
            <person name="Wimmer E.A."/>
            <person name="Yang X."/>
            <person name="Jones A.K."/>
            <person name="Sattelle D.B."/>
            <person name="Ebert P.R."/>
            <person name="Nelson D."/>
            <person name="Scott J.G."/>
            <person name="Beeman R.W."/>
            <person name="Muthukrishnan S."/>
            <person name="Kramer K.J."/>
            <person name="Arakane Y."/>
            <person name="Beeman R.W."/>
            <person name="Zhu Q."/>
            <person name="Hogenkamp D."/>
            <person name="Dixit R."/>
            <person name="Oppert B."/>
            <person name="Jiang H."/>
            <person name="Zou Z."/>
            <person name="Marshall J."/>
            <person name="Elpidina E."/>
            <person name="Vinokurov K."/>
            <person name="Oppert C."/>
            <person name="Zou Z."/>
            <person name="Evans J."/>
            <person name="Lu Z."/>
            <person name="Zhao P."/>
            <person name="Sumathipala N."/>
            <person name="Altincicek B."/>
            <person name="Vilcinskas A."/>
            <person name="Williams M."/>
            <person name="Hultmark D."/>
            <person name="Hetru C."/>
            <person name="Jiang H."/>
            <person name="Grimmelikhuijzen C.J."/>
            <person name="Hauser F."/>
            <person name="Cazzamali G."/>
            <person name="Williamson M."/>
            <person name="Park Y."/>
            <person name="Li B."/>
            <person name="Tanaka Y."/>
            <person name="Predel R."/>
            <person name="Neupert S."/>
            <person name="Schachtner J."/>
            <person name="Verleyen P."/>
            <person name="Raible F."/>
            <person name="Bork P."/>
            <person name="Friedrich M."/>
            <person name="Walden K.K."/>
            <person name="Robertson H.M."/>
            <person name="Angeli S."/>
            <person name="Foret S."/>
            <person name="Bucher G."/>
            <person name="Schuetz S."/>
            <person name="Maleszka R."/>
            <person name="Wimmer E.A."/>
            <person name="Beeman R.W."/>
            <person name="Lorenzen M."/>
            <person name="Tomoyasu Y."/>
            <person name="Miller S.C."/>
            <person name="Grossmann D."/>
            <person name="Bucher G."/>
        </authorList>
    </citation>
    <scope>NUCLEOTIDE SEQUENCE [LARGE SCALE GENOMIC DNA]</scope>
    <source>
        <strain evidence="1 2">Georgia GA2</strain>
    </source>
</reference>
<dbReference type="EMBL" id="KQ971338">
    <property type="protein sequence ID" value="EFA02151.2"/>
    <property type="molecule type" value="Genomic_DNA"/>
</dbReference>
<reference evidence="1 2" key="2">
    <citation type="journal article" date="2010" name="Nucleic Acids Res.">
        <title>BeetleBase in 2010: revisions to provide comprehensive genomic information for Tribolium castaneum.</title>
        <authorList>
            <person name="Kim H.S."/>
            <person name="Murphy T."/>
            <person name="Xia J."/>
            <person name="Caragea D."/>
            <person name="Park Y."/>
            <person name="Beeman R.W."/>
            <person name="Lorenzen M.D."/>
            <person name="Butcher S."/>
            <person name="Manak J.R."/>
            <person name="Brown S.J."/>
        </authorList>
    </citation>
    <scope>GENOME REANNOTATION</scope>
    <source>
        <strain evidence="1 2">Georgia GA2</strain>
    </source>
</reference>
<evidence type="ECO:0000313" key="2">
    <source>
        <dbReference type="Proteomes" id="UP000007266"/>
    </source>
</evidence>